<evidence type="ECO:0000313" key="3">
    <source>
        <dbReference type="Proteomes" id="UP000440668"/>
    </source>
</evidence>
<name>A0A6N7ZHA0_9MICO</name>
<dbReference type="Proteomes" id="UP000440668">
    <property type="component" value="Unassembled WGS sequence"/>
</dbReference>
<dbReference type="InterPro" id="IPR029068">
    <property type="entry name" value="Glyas_Bleomycin-R_OHBP_Dase"/>
</dbReference>
<dbReference type="CDD" id="cd06588">
    <property type="entry name" value="PhnB_like"/>
    <property type="match status" value="1"/>
</dbReference>
<comment type="caution">
    <text evidence="2">The sequence shown here is derived from an EMBL/GenBank/DDBJ whole genome shotgun (WGS) entry which is preliminary data.</text>
</comment>
<dbReference type="SUPFAM" id="SSF54593">
    <property type="entry name" value="Glyoxalase/Bleomycin resistance protein/Dihydroxybiphenyl dioxygenase"/>
    <property type="match status" value="1"/>
</dbReference>
<dbReference type="EMBL" id="WMKA01000012">
    <property type="protein sequence ID" value="MTG88773.1"/>
    <property type="molecule type" value="Genomic_DNA"/>
</dbReference>
<organism evidence="2 3">
    <name type="scientific">Cellulosimicrobium composti</name>
    <dbReference type="NCBI Taxonomy" id="2672572"/>
    <lineage>
        <taxon>Bacteria</taxon>
        <taxon>Bacillati</taxon>
        <taxon>Actinomycetota</taxon>
        <taxon>Actinomycetes</taxon>
        <taxon>Micrococcales</taxon>
        <taxon>Promicromonosporaceae</taxon>
        <taxon>Cellulosimicrobium</taxon>
    </lineage>
</organism>
<dbReference type="InterPro" id="IPR028973">
    <property type="entry name" value="PhnB-like"/>
</dbReference>
<protein>
    <submittedName>
        <fullName evidence="2">VOC family protein</fullName>
    </submittedName>
</protein>
<dbReference type="Pfam" id="PF06983">
    <property type="entry name" value="3-dmu-9_3-mt"/>
    <property type="match status" value="1"/>
</dbReference>
<dbReference type="AlphaFoldDB" id="A0A6N7ZHA0"/>
<dbReference type="PANTHER" id="PTHR33990:SF1">
    <property type="entry name" value="PROTEIN YJDN"/>
    <property type="match status" value="1"/>
</dbReference>
<dbReference type="RefSeq" id="WP_155098792.1">
    <property type="nucleotide sequence ID" value="NZ_WMKA01000012.1"/>
</dbReference>
<accession>A0A6N7ZHA0</accession>
<reference evidence="2 3" key="1">
    <citation type="submission" date="2019-11" db="EMBL/GenBank/DDBJ databases">
        <title>Cellulosimicrobium composti sp. nov. isolated from a compost.</title>
        <authorList>
            <person name="Yang Y."/>
        </authorList>
    </citation>
    <scope>NUCLEOTIDE SEQUENCE [LARGE SCALE GENOMIC DNA]</scope>
    <source>
        <strain evidence="2 3">BIT-GX5</strain>
    </source>
</reference>
<sequence length="138" mass="14883">MATQLSPYLNFDGDAREAVEFYGRVFGTTPDIRTYDSVGPVDDPALATKVLHAQLTIEGVGTLMASDVPPGTTLTDRASVALSGETGDRERLRAWFAALSEDAQELTLMETAPWGDEFGMLRDRFGVGWLVNVAAPTS</sequence>
<feature type="domain" description="PhnB-like" evidence="1">
    <location>
        <begin position="5"/>
        <end position="131"/>
    </location>
</feature>
<gene>
    <name evidence="2" type="ORF">GJV82_07425</name>
</gene>
<dbReference type="PANTHER" id="PTHR33990">
    <property type="entry name" value="PROTEIN YJDN-RELATED"/>
    <property type="match status" value="1"/>
</dbReference>
<evidence type="ECO:0000313" key="2">
    <source>
        <dbReference type="EMBL" id="MTG88773.1"/>
    </source>
</evidence>
<dbReference type="Gene3D" id="3.10.180.10">
    <property type="entry name" value="2,3-Dihydroxybiphenyl 1,2-Dioxygenase, domain 1"/>
    <property type="match status" value="1"/>
</dbReference>
<evidence type="ECO:0000259" key="1">
    <source>
        <dbReference type="Pfam" id="PF06983"/>
    </source>
</evidence>
<proteinExistence type="predicted"/>